<proteinExistence type="predicted"/>
<protein>
    <submittedName>
        <fullName evidence="2">Transcriptional regulator</fullName>
    </submittedName>
</protein>
<dbReference type="CDD" id="cd00093">
    <property type="entry name" value="HTH_XRE"/>
    <property type="match status" value="1"/>
</dbReference>
<feature type="domain" description="HTH cro/C1-type" evidence="1">
    <location>
        <begin position="34"/>
        <end position="65"/>
    </location>
</feature>
<sequence>MVRWGKFSRAREGNSVKYNTMNNDEIILSLCARLKETRLSLSMTQQQLADRAHVGIATIKRIEKGGRAQS</sequence>
<evidence type="ECO:0000313" key="3">
    <source>
        <dbReference type="Proteomes" id="UP000254741"/>
    </source>
</evidence>
<dbReference type="AlphaFoldDB" id="A0A379T9W2"/>
<dbReference type="EMBL" id="UGXG01000002">
    <property type="protein sequence ID" value="SUG46916.1"/>
    <property type="molecule type" value="Genomic_DNA"/>
</dbReference>
<dbReference type="PROSITE" id="PS50943">
    <property type="entry name" value="HTH_CROC1"/>
    <property type="match status" value="1"/>
</dbReference>
<organism evidence="2 3">
    <name type="scientific">Salmonella enterica subsp. arizonae</name>
    <dbReference type="NCBI Taxonomy" id="59203"/>
    <lineage>
        <taxon>Bacteria</taxon>
        <taxon>Pseudomonadati</taxon>
        <taxon>Pseudomonadota</taxon>
        <taxon>Gammaproteobacteria</taxon>
        <taxon>Enterobacterales</taxon>
        <taxon>Enterobacteriaceae</taxon>
        <taxon>Salmonella</taxon>
    </lineage>
</organism>
<accession>A0A379T9W2</accession>
<dbReference type="Gene3D" id="1.10.260.40">
    <property type="entry name" value="lambda repressor-like DNA-binding domains"/>
    <property type="match status" value="1"/>
</dbReference>
<dbReference type="Proteomes" id="UP000254741">
    <property type="component" value="Unassembled WGS sequence"/>
</dbReference>
<reference evidence="2 3" key="1">
    <citation type="submission" date="2018-06" db="EMBL/GenBank/DDBJ databases">
        <authorList>
            <consortium name="Pathogen Informatics"/>
            <person name="Doyle S."/>
        </authorList>
    </citation>
    <scope>NUCLEOTIDE SEQUENCE [LARGE SCALE GENOMIC DNA]</scope>
    <source>
        <strain evidence="2 3">NCTC8297</strain>
    </source>
</reference>
<dbReference type="Pfam" id="PF01381">
    <property type="entry name" value="HTH_3"/>
    <property type="match status" value="1"/>
</dbReference>
<gene>
    <name evidence="2" type="ORF">NCTC8297_02155</name>
</gene>
<dbReference type="InterPro" id="IPR001387">
    <property type="entry name" value="Cro/C1-type_HTH"/>
</dbReference>
<dbReference type="InterPro" id="IPR010982">
    <property type="entry name" value="Lambda_DNA-bd_dom_sf"/>
</dbReference>
<dbReference type="SUPFAM" id="SSF47413">
    <property type="entry name" value="lambda repressor-like DNA-binding domains"/>
    <property type="match status" value="1"/>
</dbReference>
<evidence type="ECO:0000313" key="2">
    <source>
        <dbReference type="EMBL" id="SUG46916.1"/>
    </source>
</evidence>
<dbReference type="GO" id="GO:0003677">
    <property type="term" value="F:DNA binding"/>
    <property type="evidence" value="ECO:0007669"/>
    <property type="project" value="InterPro"/>
</dbReference>
<name>A0A379T9W2_SALER</name>
<evidence type="ECO:0000259" key="1">
    <source>
        <dbReference type="PROSITE" id="PS50943"/>
    </source>
</evidence>